<feature type="chain" id="PRO_5027013140" evidence="1">
    <location>
        <begin position="21"/>
        <end position="413"/>
    </location>
</feature>
<evidence type="ECO:0000313" key="2">
    <source>
        <dbReference type="EMBL" id="MSS18434.1"/>
    </source>
</evidence>
<evidence type="ECO:0000313" key="3">
    <source>
        <dbReference type="Proteomes" id="UP000483362"/>
    </source>
</evidence>
<sequence>MKKIFTLIIAATLAAGTVAAASYTGGIFLLNEDWFGHNASSVNFYSYDGDSIVYRAYQAANPGSTLGNTAEYAAIDGDNIYFCSKQNYGSTGGRLVVADAKTLEKKASIDAIGDADTRAFLAVSDTKAYISTSAGVYTYDKSTNTVGPAIAGITGEVGNMVLVGDKVLAASNGKISVIDAVADILVKTVAVSSLTTVFAVGGQAYAAANSSTWGAPGSSSTEHFLKLDATTCEPTDTLAVAMATQNTWFAWKNSNPAIDEQHQVLYYSPYEGCNFISKYDLASGTFTQQFITFDGSQQMYGNVVAFDPASGYIVAETFEGYSSQNYYLNIYKSDGTKLKSIKLKDNYWFPSMVLFSPREQVSTGVASTTAAGQVASVKYFNLQGMASDEPFDGINIKVITYTDGTKQSLKMVK</sequence>
<dbReference type="InterPro" id="IPR031815">
    <property type="entry name" value="DUF5074"/>
</dbReference>
<dbReference type="AlphaFoldDB" id="A0A6L5XG15"/>
<comment type="caution">
    <text evidence="2">The sequence shown here is derived from an EMBL/GenBank/DDBJ whole genome shotgun (WGS) entry which is preliminary data.</text>
</comment>
<gene>
    <name evidence="2" type="ORF">FYJ29_11810</name>
</gene>
<dbReference type="RefSeq" id="WP_154327231.1">
    <property type="nucleotide sequence ID" value="NZ_CP045696.1"/>
</dbReference>
<dbReference type="Pfam" id="PF16819">
    <property type="entry name" value="DUF5074"/>
    <property type="match status" value="1"/>
</dbReference>
<dbReference type="Proteomes" id="UP000483362">
    <property type="component" value="Unassembled WGS sequence"/>
</dbReference>
<organism evidence="2 3">
    <name type="scientific">Sodaliphilus pleomorphus</name>
    <dbReference type="NCBI Taxonomy" id="2606626"/>
    <lineage>
        <taxon>Bacteria</taxon>
        <taxon>Pseudomonadati</taxon>
        <taxon>Bacteroidota</taxon>
        <taxon>Bacteroidia</taxon>
        <taxon>Bacteroidales</taxon>
        <taxon>Muribaculaceae</taxon>
        <taxon>Sodaliphilus</taxon>
    </lineage>
</organism>
<keyword evidence="3" id="KW-1185">Reference proteome</keyword>
<accession>A0A6L5XG15</accession>
<reference evidence="2 3" key="1">
    <citation type="submission" date="2019-08" db="EMBL/GenBank/DDBJ databases">
        <title>In-depth cultivation of the pig gut microbiome towards novel bacterial diversity and tailored functional studies.</title>
        <authorList>
            <person name="Wylensek D."/>
            <person name="Hitch T.C.A."/>
            <person name="Clavel T."/>
        </authorList>
    </citation>
    <scope>NUCLEOTIDE SEQUENCE [LARGE SCALE GENOMIC DNA]</scope>
    <source>
        <strain evidence="2 3">Oil-RF-744-WCA-WT-10</strain>
    </source>
</reference>
<name>A0A6L5XG15_9BACT</name>
<dbReference type="InterPro" id="IPR015943">
    <property type="entry name" value="WD40/YVTN_repeat-like_dom_sf"/>
</dbReference>
<proteinExistence type="predicted"/>
<dbReference type="SUPFAM" id="SSF75011">
    <property type="entry name" value="3-carboxy-cis,cis-mucoante lactonizing enzyme"/>
    <property type="match status" value="1"/>
</dbReference>
<dbReference type="Gene3D" id="2.130.10.10">
    <property type="entry name" value="YVTN repeat-like/Quinoprotein amine dehydrogenase"/>
    <property type="match status" value="1"/>
</dbReference>
<evidence type="ECO:0000256" key="1">
    <source>
        <dbReference type="SAM" id="SignalP"/>
    </source>
</evidence>
<dbReference type="EMBL" id="VULT01000021">
    <property type="protein sequence ID" value="MSS18434.1"/>
    <property type="molecule type" value="Genomic_DNA"/>
</dbReference>
<keyword evidence="1" id="KW-0732">Signal</keyword>
<protein>
    <submittedName>
        <fullName evidence="2">DUF5074 domain-containing protein</fullName>
    </submittedName>
</protein>
<feature type="signal peptide" evidence="1">
    <location>
        <begin position="1"/>
        <end position="20"/>
    </location>
</feature>